<dbReference type="PANTHER" id="PTHR32071:SF21">
    <property type="entry name" value="TRANSCRIPTIONAL REGULATORY PROTEIN FLGR"/>
    <property type="match status" value="1"/>
</dbReference>
<name>A0A0F7WWE7_CHLPN</name>
<evidence type="ECO:0000256" key="1">
    <source>
        <dbReference type="ARBA" id="ARBA00022553"/>
    </source>
</evidence>
<keyword evidence="4" id="KW-0902">Two-component regulatory system</keyword>
<keyword evidence="1 8" id="KW-0597">Phosphoprotein</keyword>
<feature type="domain" description="Sigma-54 factor interaction" evidence="9">
    <location>
        <begin position="150"/>
        <end position="379"/>
    </location>
</feature>
<protein>
    <submittedName>
        <fullName evidence="11">Acetoacetate metabolism regulatory protein AtoC</fullName>
    </submittedName>
</protein>
<evidence type="ECO:0000313" key="11">
    <source>
        <dbReference type="EMBL" id="CRI42704.1"/>
    </source>
</evidence>
<dbReference type="AlphaFoldDB" id="A0A0F7WWE7"/>
<dbReference type="GO" id="GO:0003677">
    <property type="term" value="F:DNA binding"/>
    <property type="evidence" value="ECO:0007669"/>
    <property type="project" value="UniProtKB-KW"/>
</dbReference>
<dbReference type="SUPFAM" id="SSF52172">
    <property type="entry name" value="CheY-like"/>
    <property type="match status" value="1"/>
</dbReference>
<dbReference type="InterPro" id="IPR025943">
    <property type="entry name" value="Sigma_54_int_dom_ATP-bd_2"/>
</dbReference>
<dbReference type="InterPro" id="IPR011006">
    <property type="entry name" value="CheY-like_superfamily"/>
</dbReference>
<keyword evidence="6" id="KW-0238">DNA-binding</keyword>
<keyword evidence="7" id="KW-0804">Transcription</keyword>
<evidence type="ECO:0000256" key="5">
    <source>
        <dbReference type="ARBA" id="ARBA00023015"/>
    </source>
</evidence>
<dbReference type="SMART" id="SM00382">
    <property type="entry name" value="AAA"/>
    <property type="match status" value="1"/>
</dbReference>
<dbReference type="PROSITE" id="PS50110">
    <property type="entry name" value="RESPONSE_REGULATORY"/>
    <property type="match status" value="1"/>
</dbReference>
<dbReference type="Gene3D" id="3.40.50.2300">
    <property type="match status" value="1"/>
</dbReference>
<dbReference type="CDD" id="cd00009">
    <property type="entry name" value="AAA"/>
    <property type="match status" value="1"/>
</dbReference>
<dbReference type="SUPFAM" id="SSF52540">
    <property type="entry name" value="P-loop containing nucleoside triphosphate hydrolases"/>
    <property type="match status" value="1"/>
</dbReference>
<evidence type="ECO:0000256" key="6">
    <source>
        <dbReference type="ARBA" id="ARBA00023125"/>
    </source>
</evidence>
<feature type="domain" description="Response regulatory" evidence="10">
    <location>
        <begin position="13"/>
        <end position="127"/>
    </location>
</feature>
<feature type="modified residue" description="4-aspartylphosphate" evidence="8">
    <location>
        <position position="62"/>
    </location>
</feature>
<keyword evidence="2" id="KW-0547">Nucleotide-binding</keyword>
<dbReference type="Pfam" id="PF00158">
    <property type="entry name" value="Sigma54_activat"/>
    <property type="match status" value="1"/>
</dbReference>
<dbReference type="PANTHER" id="PTHR32071">
    <property type="entry name" value="TRANSCRIPTIONAL REGULATORY PROTEIN"/>
    <property type="match status" value="1"/>
</dbReference>
<dbReference type="Pfam" id="PF25601">
    <property type="entry name" value="AAA_lid_14"/>
    <property type="match status" value="1"/>
</dbReference>
<gene>
    <name evidence="11" type="primary">atoC</name>
    <name evidence="11" type="ORF">BN1224_DC9_BU_00290</name>
</gene>
<dbReference type="InterPro" id="IPR002078">
    <property type="entry name" value="Sigma_54_int"/>
</dbReference>
<sequence>MNPSRGENMAIKNILVVDDEPLLRDFLSELLTSQGFIPDTAENLRNALQMIRSRDYDLVISDMSMPDGSGLDLIKIIKQSSPHTPVLVVTAYGSIENAVEAMHQGAFNYLTKPFSSEALFAFISKAEELKNLVHENLFLHSQTTPDSHPLIAESKAMKDLLAIAKKAASSSANIFIHGESGCGKEVLSFFIHHNSPRANHPYIKVNCAAIPETLLESELFGHEKGAFTGATTKKAGRFELAHKGTLLLDEITEVPVNLQAKLLRAIQEKEIEHLGGTKTLSVDVRILATSNRNLKEAIDDKSFRQDLYYRLNVIPLHLPPLRDRQDDILPLANYFLNKFCRMNNTPLKTLSPKAQELLLNYPWPGNIRELSNVLERVVILENTSLLTQDMLALA</sequence>
<evidence type="ECO:0000256" key="7">
    <source>
        <dbReference type="ARBA" id="ARBA00023163"/>
    </source>
</evidence>
<reference evidence="11" key="1">
    <citation type="submission" date="2015-05" db="EMBL/GenBank/DDBJ databases">
        <authorList>
            <person name="Rattei Thomas"/>
        </authorList>
    </citation>
    <scope>NUCLEOTIDE SEQUENCE</scope>
    <source>
        <strain evidence="11">DC9</strain>
    </source>
</reference>
<dbReference type="Gene3D" id="1.10.8.60">
    <property type="match status" value="1"/>
</dbReference>
<dbReference type="CDD" id="cd00156">
    <property type="entry name" value="REC"/>
    <property type="match status" value="1"/>
</dbReference>
<keyword evidence="3" id="KW-0067">ATP-binding</keyword>
<dbReference type="SMART" id="SM00448">
    <property type="entry name" value="REC"/>
    <property type="match status" value="1"/>
</dbReference>
<dbReference type="PROSITE" id="PS00688">
    <property type="entry name" value="SIGMA54_INTERACT_3"/>
    <property type="match status" value="1"/>
</dbReference>
<dbReference type="InterPro" id="IPR025944">
    <property type="entry name" value="Sigma_54_int_dom_CS"/>
</dbReference>
<keyword evidence="5" id="KW-0805">Transcription regulation</keyword>
<dbReference type="InterPro" id="IPR027417">
    <property type="entry name" value="P-loop_NTPase"/>
</dbReference>
<dbReference type="FunFam" id="3.40.50.2300:FF:000018">
    <property type="entry name" value="DNA-binding transcriptional regulator NtrC"/>
    <property type="match status" value="1"/>
</dbReference>
<evidence type="ECO:0000256" key="4">
    <source>
        <dbReference type="ARBA" id="ARBA00023012"/>
    </source>
</evidence>
<dbReference type="Pfam" id="PF00072">
    <property type="entry name" value="Response_reg"/>
    <property type="match status" value="1"/>
</dbReference>
<evidence type="ECO:0000259" key="10">
    <source>
        <dbReference type="PROSITE" id="PS50110"/>
    </source>
</evidence>
<dbReference type="EMBL" id="LN847051">
    <property type="protein sequence ID" value="CRI42704.1"/>
    <property type="molecule type" value="Genomic_DNA"/>
</dbReference>
<dbReference type="PROSITE" id="PS50045">
    <property type="entry name" value="SIGMA54_INTERACT_4"/>
    <property type="match status" value="1"/>
</dbReference>
<evidence type="ECO:0000256" key="2">
    <source>
        <dbReference type="ARBA" id="ARBA00022741"/>
    </source>
</evidence>
<dbReference type="GO" id="GO:0005524">
    <property type="term" value="F:ATP binding"/>
    <property type="evidence" value="ECO:0007669"/>
    <property type="project" value="UniProtKB-KW"/>
</dbReference>
<dbReference type="InterPro" id="IPR003593">
    <property type="entry name" value="AAA+_ATPase"/>
</dbReference>
<evidence type="ECO:0000256" key="8">
    <source>
        <dbReference type="PROSITE-ProRule" id="PRU00169"/>
    </source>
</evidence>
<evidence type="ECO:0000256" key="3">
    <source>
        <dbReference type="ARBA" id="ARBA00022840"/>
    </source>
</evidence>
<proteinExistence type="predicted"/>
<evidence type="ECO:0000259" key="9">
    <source>
        <dbReference type="PROSITE" id="PS50045"/>
    </source>
</evidence>
<dbReference type="GO" id="GO:0000160">
    <property type="term" value="P:phosphorelay signal transduction system"/>
    <property type="evidence" value="ECO:0007669"/>
    <property type="project" value="UniProtKB-KW"/>
</dbReference>
<dbReference type="Gene3D" id="3.40.50.300">
    <property type="entry name" value="P-loop containing nucleotide triphosphate hydrolases"/>
    <property type="match status" value="1"/>
</dbReference>
<accession>A0A0F7WWE7</accession>
<dbReference type="PROSITE" id="PS00676">
    <property type="entry name" value="SIGMA54_INTERACT_2"/>
    <property type="match status" value="1"/>
</dbReference>
<organism evidence="11">
    <name type="scientific">Chlamydia pneumoniae</name>
    <name type="common">Chlamydophila pneumoniae</name>
    <dbReference type="NCBI Taxonomy" id="83558"/>
    <lineage>
        <taxon>Bacteria</taxon>
        <taxon>Pseudomonadati</taxon>
        <taxon>Chlamydiota</taxon>
        <taxon>Chlamydiia</taxon>
        <taxon>Chlamydiales</taxon>
        <taxon>Chlamydiaceae</taxon>
        <taxon>Chlamydia/Chlamydophila group</taxon>
        <taxon>Chlamydia</taxon>
    </lineage>
</organism>
<dbReference type="FunFam" id="3.40.50.300:FF:000006">
    <property type="entry name" value="DNA-binding transcriptional regulator NtrC"/>
    <property type="match status" value="1"/>
</dbReference>
<dbReference type="InterPro" id="IPR058031">
    <property type="entry name" value="AAA_lid_NorR"/>
</dbReference>
<dbReference type="GO" id="GO:0006355">
    <property type="term" value="P:regulation of DNA-templated transcription"/>
    <property type="evidence" value="ECO:0007669"/>
    <property type="project" value="InterPro"/>
</dbReference>
<dbReference type="InterPro" id="IPR001789">
    <property type="entry name" value="Sig_transdc_resp-reg_receiver"/>
</dbReference>